<feature type="region of interest" description="Disordered" evidence="1">
    <location>
        <begin position="125"/>
        <end position="158"/>
    </location>
</feature>
<comment type="caution">
    <text evidence="3">The sequence shown here is derived from an EMBL/GenBank/DDBJ whole genome shotgun (WGS) entry which is preliminary data.</text>
</comment>
<evidence type="ECO:0000313" key="3">
    <source>
        <dbReference type="EMBL" id="GLY78313.1"/>
    </source>
</evidence>
<organism evidence="3 4">
    <name type="scientific">Actinoallomurus iriomotensis</name>
    <dbReference type="NCBI Taxonomy" id="478107"/>
    <lineage>
        <taxon>Bacteria</taxon>
        <taxon>Bacillati</taxon>
        <taxon>Actinomycetota</taxon>
        <taxon>Actinomycetes</taxon>
        <taxon>Streptosporangiales</taxon>
        <taxon>Thermomonosporaceae</taxon>
        <taxon>Actinoallomurus</taxon>
    </lineage>
</organism>
<reference evidence="3" key="1">
    <citation type="submission" date="2023-03" db="EMBL/GenBank/DDBJ databases">
        <title>Actinoallomurus iriomotensis NBRC 103681.</title>
        <authorList>
            <person name="Ichikawa N."/>
            <person name="Sato H."/>
            <person name="Tonouchi N."/>
        </authorList>
    </citation>
    <scope>NUCLEOTIDE SEQUENCE</scope>
    <source>
        <strain evidence="3">NBRC 103681</strain>
    </source>
</reference>
<evidence type="ECO:0000256" key="2">
    <source>
        <dbReference type="SAM" id="Phobius"/>
    </source>
</evidence>
<keyword evidence="2" id="KW-0472">Membrane</keyword>
<evidence type="ECO:0000313" key="4">
    <source>
        <dbReference type="Proteomes" id="UP001165135"/>
    </source>
</evidence>
<dbReference type="AlphaFoldDB" id="A0A9W6RMC3"/>
<dbReference type="Proteomes" id="UP001165135">
    <property type="component" value="Unassembled WGS sequence"/>
</dbReference>
<gene>
    <name evidence="3" type="ORF">Airi01_065800</name>
</gene>
<protein>
    <submittedName>
        <fullName evidence="3">Uncharacterized protein</fullName>
    </submittedName>
</protein>
<keyword evidence="2" id="KW-0812">Transmembrane</keyword>
<accession>A0A9W6RMC3</accession>
<evidence type="ECO:0000256" key="1">
    <source>
        <dbReference type="SAM" id="MobiDB-lite"/>
    </source>
</evidence>
<feature type="compositionally biased region" description="Low complexity" evidence="1">
    <location>
        <begin position="49"/>
        <end position="58"/>
    </location>
</feature>
<sequence length="158" mass="17056">MTEGSMSLRNKSRKMPQVNIDSARLQDVQERVAEGARQAAQRVGPTTRQAQKMAAKQMKNARHWSAPRIDQAGHYIEEEVGPRVGALLHRTAGRVEPGSPKRRRGFAAALLVVGGAVGAVGAIATRRSASRPSEEVSSPEHLSSTSENSDADRARSNH</sequence>
<feature type="region of interest" description="Disordered" evidence="1">
    <location>
        <begin position="36"/>
        <end position="63"/>
    </location>
</feature>
<proteinExistence type="predicted"/>
<dbReference type="EMBL" id="BSTJ01000009">
    <property type="protein sequence ID" value="GLY78313.1"/>
    <property type="molecule type" value="Genomic_DNA"/>
</dbReference>
<name>A0A9W6RMC3_9ACTN</name>
<feature type="transmembrane region" description="Helical" evidence="2">
    <location>
        <begin position="106"/>
        <end position="124"/>
    </location>
</feature>
<keyword evidence="2" id="KW-1133">Transmembrane helix</keyword>